<evidence type="ECO:0000313" key="1">
    <source>
        <dbReference type="EMBL" id="RKD89760.1"/>
    </source>
</evidence>
<comment type="caution">
    <text evidence="1">The sequence shown here is derived from an EMBL/GenBank/DDBJ whole genome shotgun (WGS) entry which is preliminary data.</text>
</comment>
<dbReference type="OrthoDB" id="1112098at2"/>
<sequence length="542" mass="61653">MHKHRQYRSYQIHGILLVLFLCMSVSGRAQKDFTGKVTYVTSQHVYARFDGANDLQVGDTIFIQTDGQMKPLMVIESKSSYSAVGKPFPGNVVSLGQEVVGRSAITIKAEEKVESEKSVSPDEELVAASDSVVQTKKGGEFKQNIRGRISLSSYSSLSNATSSDSHRMRFSLSLQANHINNSRFSAETYTNFSFLSSDWAAVQDNLFNALKIYSLAVRYQAGEQSEICLGRKTNPNLSNVGAIDGLQFETGSEHFRAGAIAGFRPDYSDYGFNADLLEYGAYIAHQSENEEGAVRSSLAFFNQTNNGKTDRRFLYLQHSNSLARNLFLFLSSEVDLYQNHDNISTNTFRLTSFYISARYRFNQQLWLDASYDNRKNVIYYETFKSLVDQLMEEATRQGVQFRVNYRPFQLITIGFNANYRKRDSDPKSSTSFYSFLSFNQVPGIDATFTLSANVLKTVYVDGSVFGLRVYKDFLDDKLSSAVGYRYVDYRFPGSESSLLQHEAEIDLTWQITRKLALSLNYEATFEKRDHYNRIYINLTKRF</sequence>
<dbReference type="Proteomes" id="UP000283387">
    <property type="component" value="Unassembled WGS sequence"/>
</dbReference>
<dbReference type="EMBL" id="RAPN01000001">
    <property type="protein sequence ID" value="RKD89760.1"/>
    <property type="molecule type" value="Genomic_DNA"/>
</dbReference>
<evidence type="ECO:0008006" key="3">
    <source>
        <dbReference type="Google" id="ProtNLM"/>
    </source>
</evidence>
<protein>
    <recommendedName>
        <fullName evidence="3">Outer membrane beta-barrel protein</fullName>
    </recommendedName>
</protein>
<name>A0A419W382_9BACT</name>
<evidence type="ECO:0000313" key="2">
    <source>
        <dbReference type="Proteomes" id="UP000283387"/>
    </source>
</evidence>
<reference evidence="1 2" key="1">
    <citation type="submission" date="2018-09" db="EMBL/GenBank/DDBJ databases">
        <title>Genomic Encyclopedia of Archaeal and Bacterial Type Strains, Phase II (KMG-II): from individual species to whole genera.</title>
        <authorList>
            <person name="Goeker M."/>
        </authorList>
    </citation>
    <scope>NUCLEOTIDE SEQUENCE [LARGE SCALE GENOMIC DNA]</scope>
    <source>
        <strain evidence="1 2">DSM 27148</strain>
    </source>
</reference>
<dbReference type="RefSeq" id="WP_147377092.1">
    <property type="nucleotide sequence ID" value="NZ_RAPN01000001.1"/>
</dbReference>
<organism evidence="1 2">
    <name type="scientific">Mangrovibacterium diazotrophicum</name>
    <dbReference type="NCBI Taxonomy" id="1261403"/>
    <lineage>
        <taxon>Bacteria</taxon>
        <taxon>Pseudomonadati</taxon>
        <taxon>Bacteroidota</taxon>
        <taxon>Bacteroidia</taxon>
        <taxon>Marinilabiliales</taxon>
        <taxon>Prolixibacteraceae</taxon>
        <taxon>Mangrovibacterium</taxon>
    </lineage>
</organism>
<proteinExistence type="predicted"/>
<gene>
    <name evidence="1" type="ORF">BC643_0092</name>
</gene>
<accession>A0A419W382</accession>
<dbReference type="AlphaFoldDB" id="A0A419W382"/>
<keyword evidence="2" id="KW-1185">Reference proteome</keyword>